<dbReference type="EMBL" id="CAJOBH010002227">
    <property type="protein sequence ID" value="CAF3896095.1"/>
    <property type="molecule type" value="Genomic_DNA"/>
</dbReference>
<dbReference type="Proteomes" id="UP000676336">
    <property type="component" value="Unassembled WGS sequence"/>
</dbReference>
<dbReference type="EMBL" id="CAJNRF010012531">
    <property type="protein sequence ID" value="CAF2142017.1"/>
    <property type="molecule type" value="Genomic_DNA"/>
</dbReference>
<evidence type="ECO:0000313" key="6">
    <source>
        <dbReference type="Proteomes" id="UP000663856"/>
    </source>
</evidence>
<gene>
    <name evidence="3" type="ORF">BYL167_LOCUS8221</name>
    <name evidence="5" type="ORF">GIL414_LOCUS8820</name>
    <name evidence="4" type="ORF">SMN809_LOCUS6816</name>
    <name evidence="1" type="ORF">WKI299_LOCUS28567</name>
    <name evidence="2" type="ORF">XDN619_LOCUS37251</name>
</gene>
<reference evidence="1" key="1">
    <citation type="submission" date="2021-02" db="EMBL/GenBank/DDBJ databases">
        <authorList>
            <person name="Nowell W R."/>
        </authorList>
    </citation>
    <scope>NUCLEOTIDE SEQUENCE</scope>
</reference>
<dbReference type="Proteomes" id="UP000681720">
    <property type="component" value="Unassembled WGS sequence"/>
</dbReference>
<evidence type="ECO:0000313" key="1">
    <source>
        <dbReference type="EMBL" id="CAF2142017.1"/>
    </source>
</evidence>
<evidence type="ECO:0000313" key="5">
    <source>
        <dbReference type="EMBL" id="CAF3945871.1"/>
    </source>
</evidence>
<dbReference type="Proteomes" id="UP000663856">
    <property type="component" value="Unassembled WGS sequence"/>
</dbReference>
<dbReference type="EMBL" id="CAJOBI010001892">
    <property type="protein sequence ID" value="CAF3904502.1"/>
    <property type="molecule type" value="Genomic_DNA"/>
</dbReference>
<evidence type="ECO:0000313" key="3">
    <source>
        <dbReference type="EMBL" id="CAF3896095.1"/>
    </source>
</evidence>
<dbReference type="EMBL" id="CAJNRG010019418">
    <property type="protein sequence ID" value="CAF2272805.1"/>
    <property type="molecule type" value="Genomic_DNA"/>
</dbReference>
<dbReference type="EMBL" id="CAJOBJ010002913">
    <property type="protein sequence ID" value="CAF3945871.1"/>
    <property type="molecule type" value="Genomic_DNA"/>
</dbReference>
<accession>A0A816X548</accession>
<evidence type="ECO:0000313" key="2">
    <source>
        <dbReference type="EMBL" id="CAF2272805.1"/>
    </source>
</evidence>
<name>A0A816X548_9BILA</name>
<comment type="caution">
    <text evidence="1">The sequence shown here is derived from an EMBL/GenBank/DDBJ whole genome shotgun (WGS) entry which is preliminary data.</text>
</comment>
<dbReference type="AlphaFoldDB" id="A0A816X548"/>
<organism evidence="1 6">
    <name type="scientific">Rotaria magnacalcarata</name>
    <dbReference type="NCBI Taxonomy" id="392030"/>
    <lineage>
        <taxon>Eukaryota</taxon>
        <taxon>Metazoa</taxon>
        <taxon>Spiralia</taxon>
        <taxon>Gnathifera</taxon>
        <taxon>Rotifera</taxon>
        <taxon>Eurotatoria</taxon>
        <taxon>Bdelloidea</taxon>
        <taxon>Philodinida</taxon>
        <taxon>Philodinidae</taxon>
        <taxon>Rotaria</taxon>
    </lineage>
</organism>
<proteinExistence type="predicted"/>
<dbReference type="Proteomes" id="UP000681967">
    <property type="component" value="Unassembled WGS sequence"/>
</dbReference>
<protein>
    <submittedName>
        <fullName evidence="1">Uncharacterized protein</fullName>
    </submittedName>
</protein>
<dbReference type="Proteomes" id="UP000663887">
    <property type="component" value="Unassembled WGS sequence"/>
</dbReference>
<sequence>MGHPARYPKSQDYIIITKAILRPLNIPLDNKDALMFIGRLDDEQDMFKLNQMLKAEFNKQPVDMGAITYS</sequence>
<evidence type="ECO:0000313" key="4">
    <source>
        <dbReference type="EMBL" id="CAF3904502.1"/>
    </source>
</evidence>